<dbReference type="OrthoDB" id="78088at2759"/>
<feature type="region of interest" description="Disordered" evidence="2">
    <location>
        <begin position="1"/>
        <end position="100"/>
    </location>
</feature>
<dbReference type="InterPro" id="IPR039874">
    <property type="entry name" value="WAPL"/>
</dbReference>
<feature type="compositionally biased region" description="Acidic residues" evidence="2">
    <location>
        <begin position="310"/>
        <end position="319"/>
    </location>
</feature>
<feature type="compositionally biased region" description="Polar residues" evidence="2">
    <location>
        <begin position="80"/>
        <end position="92"/>
    </location>
</feature>
<evidence type="ECO:0000313" key="4">
    <source>
        <dbReference type="EMBL" id="OAQ63568.1"/>
    </source>
</evidence>
<feature type="compositionally biased region" description="Basic and acidic residues" evidence="2">
    <location>
        <begin position="117"/>
        <end position="137"/>
    </location>
</feature>
<keyword evidence="5" id="KW-1185">Reference proteome</keyword>
<gene>
    <name evidence="4" type="ORF">VFPPC_09773</name>
</gene>
<dbReference type="Proteomes" id="UP000078397">
    <property type="component" value="Unassembled WGS sequence"/>
</dbReference>
<dbReference type="Gene3D" id="1.25.10.10">
    <property type="entry name" value="Leucine-rich Repeat Variant"/>
    <property type="match status" value="2"/>
</dbReference>
<dbReference type="PANTHER" id="PTHR22100:SF13">
    <property type="entry name" value="WINGS APART-LIKE PROTEIN HOMOLOG"/>
    <property type="match status" value="1"/>
</dbReference>
<reference evidence="4 5" key="1">
    <citation type="journal article" date="2016" name="PLoS Pathog.">
        <title>Biosynthesis of antibiotic leucinostatins in bio-control fungus Purpureocillium lilacinum and their inhibition on phytophthora revealed by genome mining.</title>
        <authorList>
            <person name="Wang G."/>
            <person name="Liu Z."/>
            <person name="Lin R."/>
            <person name="Li E."/>
            <person name="Mao Z."/>
            <person name="Ling J."/>
            <person name="Yang Y."/>
            <person name="Yin W.B."/>
            <person name="Xie B."/>
        </authorList>
    </citation>
    <scope>NUCLEOTIDE SEQUENCE [LARGE SCALE GENOMIC DNA]</scope>
    <source>
        <strain evidence="4">170</strain>
    </source>
</reference>
<name>A0A179FDZ0_METCM</name>
<dbReference type="PANTHER" id="PTHR22100">
    <property type="entry name" value="WINGS APART-LIKE PROTEIN HOMOLOG"/>
    <property type="match status" value="1"/>
</dbReference>
<dbReference type="RefSeq" id="XP_018141148.1">
    <property type="nucleotide sequence ID" value="XM_018288250.1"/>
</dbReference>
<comment type="similarity">
    <text evidence="1">Belongs to the WAPL family.</text>
</comment>
<proteinExistence type="inferred from homology"/>
<dbReference type="EMBL" id="LSBJ02000006">
    <property type="protein sequence ID" value="OAQ63568.1"/>
    <property type="molecule type" value="Genomic_DNA"/>
</dbReference>
<evidence type="ECO:0000313" key="5">
    <source>
        <dbReference type="Proteomes" id="UP000078397"/>
    </source>
</evidence>
<feature type="domain" description="Wings apart-like protein C-terminal" evidence="3">
    <location>
        <begin position="324"/>
        <end position="656"/>
    </location>
</feature>
<evidence type="ECO:0000256" key="2">
    <source>
        <dbReference type="SAM" id="MobiDB-lite"/>
    </source>
</evidence>
<feature type="compositionally biased region" description="Polar residues" evidence="2">
    <location>
        <begin position="263"/>
        <end position="277"/>
    </location>
</feature>
<sequence>MASRHGPSAPSNIGPQRMATYGASSRKRPSAVAKAHDAEPDQSRSNLSQIYDYPSSPENSYQPLKHRDSSLKVPKKKATASLSKVNPASTTVDAARLPASKNGMARKRDFAFAFAADHGRKAKRDESSSQKHDDRDAASAVVQQRPKIDPVSNPSRAPKPSTDSVAVGSRDLTSMSAKQVKRTIAHSSRRPRLIDALAAQKVSLSSYDDDDDDDGRGPEIPPRGDLKRGLSSRDFYSEDTDLGIRTPDRRGTTTPANRKVRFTYSQSRSIASESQTPDVFDSPSRAPEDDLDPLLAEPRAVSSPQADAFAPDESDDEDNTQPAIKSVHELRRAGANNRFADEMDDLIARIGAPGPSSSTMRRNALCELVQKLQRKEFLRQFRDHASRDMVARDIGKEEDIICGFALVSALLSFLTSGPAPNLLRQLAHDGVGRLLSLLLRRDEDIALVASQKKMNLSRTSRSSVEGVKAILRGLPMWHGYQPVDVSPRTAALQLMALLSRCADAALLDQILSDSQRDIISVASWASDQGSFTEVDYALTVFMLETLSSAGVASRLNSDGGHPRRIARLLSAALQRWPSGRSELDSAILKLAINTTNTESEAAAFDDSQLSTGLANRVCHLFANVHGAIAAGKLNGETYDELLLMLGVMINIMEHCTPARRAVNEDTMHNLMKLWQDNQETVGEADSVDKSKLSVAVGYLSVLLGYMCLAGQAREQLEQLVGARALPDLRAAIQQFAGMYRAVDNKAHTMDILVQELRRMP</sequence>
<feature type="region of interest" description="Disordered" evidence="2">
    <location>
        <begin position="116"/>
        <end position="321"/>
    </location>
</feature>
<feature type="compositionally biased region" description="Basic residues" evidence="2">
    <location>
        <begin position="179"/>
        <end position="191"/>
    </location>
</feature>
<accession>A0A179FDZ0</accession>
<organism evidence="4 5">
    <name type="scientific">Pochonia chlamydosporia 170</name>
    <dbReference type="NCBI Taxonomy" id="1380566"/>
    <lineage>
        <taxon>Eukaryota</taxon>
        <taxon>Fungi</taxon>
        <taxon>Dikarya</taxon>
        <taxon>Ascomycota</taxon>
        <taxon>Pezizomycotina</taxon>
        <taxon>Sordariomycetes</taxon>
        <taxon>Hypocreomycetidae</taxon>
        <taxon>Hypocreales</taxon>
        <taxon>Clavicipitaceae</taxon>
        <taxon>Pochonia</taxon>
    </lineage>
</organism>
<dbReference type="InterPro" id="IPR022771">
    <property type="entry name" value="WAPL_C"/>
</dbReference>
<dbReference type="Pfam" id="PF07814">
    <property type="entry name" value="WAPL"/>
    <property type="match status" value="1"/>
</dbReference>
<evidence type="ECO:0000256" key="1">
    <source>
        <dbReference type="ARBA" id="ARBA00006854"/>
    </source>
</evidence>
<evidence type="ECO:0000259" key="3">
    <source>
        <dbReference type="Pfam" id="PF07814"/>
    </source>
</evidence>
<dbReference type="GeneID" id="28852244"/>
<protein>
    <submittedName>
        <fullName evidence="4">Wings apart-like protein regulation of heterochromatin domain-containing protein</fullName>
    </submittedName>
</protein>
<dbReference type="STRING" id="1380566.A0A179FDZ0"/>
<dbReference type="InterPro" id="IPR011989">
    <property type="entry name" value="ARM-like"/>
</dbReference>
<dbReference type="AlphaFoldDB" id="A0A179FDZ0"/>
<dbReference type="KEGG" id="pchm:VFPPC_09773"/>
<comment type="caution">
    <text evidence="4">The sequence shown here is derived from an EMBL/GenBank/DDBJ whole genome shotgun (WGS) entry which is preliminary data.</text>
</comment>